<dbReference type="PROSITE" id="PS50203">
    <property type="entry name" value="CALPAIN_CAT"/>
    <property type="match status" value="1"/>
</dbReference>
<dbReference type="Proteomes" id="UP000663834">
    <property type="component" value="Unassembled WGS sequence"/>
</dbReference>
<dbReference type="CDD" id="cd00044">
    <property type="entry name" value="CysPc"/>
    <property type="match status" value="1"/>
</dbReference>
<dbReference type="SMART" id="SM00230">
    <property type="entry name" value="CysPc"/>
    <property type="match status" value="1"/>
</dbReference>
<dbReference type="CDD" id="cd00214">
    <property type="entry name" value="Calpain_III"/>
    <property type="match status" value="1"/>
</dbReference>
<dbReference type="SUPFAM" id="SSF54001">
    <property type="entry name" value="Cysteine proteinases"/>
    <property type="match status" value="1"/>
</dbReference>
<dbReference type="GO" id="GO:0005737">
    <property type="term" value="C:cytoplasm"/>
    <property type="evidence" value="ECO:0007669"/>
    <property type="project" value="TreeGrafter"/>
</dbReference>
<reference evidence="8" key="1">
    <citation type="submission" date="2021-02" db="EMBL/GenBank/DDBJ databases">
        <authorList>
            <person name="Nowell W R."/>
        </authorList>
    </citation>
    <scope>NUCLEOTIDE SEQUENCE</scope>
</reference>
<dbReference type="PROSITE" id="PS00139">
    <property type="entry name" value="THIOL_PROTEASE_CYS"/>
    <property type="match status" value="1"/>
</dbReference>
<sequence>MCDIRPYKNQDYEALKSKHNSKDLFVDPEFPATSKSIYHSGKRLTDVQWHRPTTVFRKAQFVIDGFQRGDLDQGEIGNCWFIAGSGAVTLNPDLLQRVVPSNQSFDGDDYAGIFHFRFWLYGYWYDVVIDDQLPFHSDGRLVFCRNKKDKNEMWAPLLEKAYAKICGSYEAMEGGFTTDALIDMTGGIEEAFELNNSSTVNAEFKERVKRVLWQAYLRKSMLGCSITADPNVTEARLSNGLVKGHAYSITRVADVTTSSGPVTLVRCLNPWGNETEWNGKYSDNSNAWSEISDEEKEELGVNTINDGEFWMSFDDFFSNFHQLHICHRGPASLGTTEDDAGSCTWTNLFRDDKLTWKEEMLHGEWVPGSTAGGCGQPNKENYWINPQYLVRLRMIDDDDDENLCTMIVALMQKETRQRRLRGLEGEDYMQFRVFKIKDGVNVQDNIEQGNLKFYMNQLERVGASGSYINRREVTKRFRVPPSDYIIIPSTYDADKPGKFLLRMFTEKQADQAQLDQDKEDLTEADVFFQDENIDVLFGEWSSLFGGDAEEAATSKPINPDIGGVFPSPRPDLPSNFDGGDINDNEMYPQKRFCSIM</sequence>
<evidence type="ECO:0000313" key="9">
    <source>
        <dbReference type="EMBL" id="CAF1620039.1"/>
    </source>
</evidence>
<evidence type="ECO:0000256" key="1">
    <source>
        <dbReference type="ARBA" id="ARBA00007623"/>
    </source>
</evidence>
<comment type="similarity">
    <text evidence="1">Belongs to the peptidase C2 family.</text>
</comment>
<dbReference type="FunFam" id="3.90.70.10:FF:000114">
    <property type="entry name" value="Calpain a"/>
    <property type="match status" value="1"/>
</dbReference>
<evidence type="ECO:0000313" key="8">
    <source>
        <dbReference type="EMBL" id="CAF1308407.1"/>
    </source>
</evidence>
<dbReference type="Gene3D" id="3.90.70.10">
    <property type="entry name" value="Cysteine proteinases"/>
    <property type="match status" value="1"/>
</dbReference>
<keyword evidence="4 6" id="KW-0788">Thiol protease</keyword>
<name>A0A815E6N6_9BILA</name>
<evidence type="ECO:0000259" key="7">
    <source>
        <dbReference type="PROSITE" id="PS50203"/>
    </source>
</evidence>
<feature type="active site" evidence="5 6">
    <location>
        <position position="245"/>
    </location>
</feature>
<dbReference type="InterPro" id="IPR022684">
    <property type="entry name" value="Calpain_cysteine_protease"/>
</dbReference>
<feature type="domain" description="Calpain catalytic" evidence="7">
    <location>
        <begin position="24"/>
        <end position="329"/>
    </location>
</feature>
<proteinExistence type="inferred from homology"/>
<feature type="active site" evidence="5 6">
    <location>
        <position position="79"/>
    </location>
</feature>
<dbReference type="InterPro" id="IPR038765">
    <property type="entry name" value="Papain-like_cys_pep_sf"/>
</dbReference>
<keyword evidence="3 6" id="KW-0378">Hydrolase</keyword>
<dbReference type="Pfam" id="PF00648">
    <property type="entry name" value="Peptidase_C2"/>
    <property type="match status" value="1"/>
</dbReference>
<evidence type="ECO:0000313" key="10">
    <source>
        <dbReference type="Proteomes" id="UP000663855"/>
    </source>
</evidence>
<evidence type="ECO:0000256" key="5">
    <source>
        <dbReference type="PIRSR" id="PIRSR622684-1"/>
    </source>
</evidence>
<accession>A0A815E6N6</accession>
<evidence type="ECO:0000256" key="6">
    <source>
        <dbReference type="PROSITE-ProRule" id="PRU00239"/>
    </source>
</evidence>
<dbReference type="EMBL" id="CAJNOV010008030">
    <property type="protein sequence ID" value="CAF1308407.1"/>
    <property type="molecule type" value="Genomic_DNA"/>
</dbReference>
<dbReference type="PRINTS" id="PR00704">
    <property type="entry name" value="CALPAIN"/>
</dbReference>
<organism evidence="8 10">
    <name type="scientific">Rotaria magnacalcarata</name>
    <dbReference type="NCBI Taxonomy" id="392030"/>
    <lineage>
        <taxon>Eukaryota</taxon>
        <taxon>Metazoa</taxon>
        <taxon>Spiralia</taxon>
        <taxon>Gnathifera</taxon>
        <taxon>Rotifera</taxon>
        <taxon>Eurotatoria</taxon>
        <taxon>Bdelloidea</taxon>
        <taxon>Philodinida</taxon>
        <taxon>Philodinidae</taxon>
        <taxon>Rotaria</taxon>
    </lineage>
</organism>
<dbReference type="SUPFAM" id="SSF49758">
    <property type="entry name" value="Calpain large subunit, middle domain (domain III)"/>
    <property type="match status" value="1"/>
</dbReference>
<protein>
    <recommendedName>
        <fullName evidence="7">Calpain catalytic domain-containing protein</fullName>
    </recommendedName>
</protein>
<gene>
    <name evidence="8" type="ORF">CJN711_LOCUS17303</name>
    <name evidence="9" type="ORF">KQP761_LOCUS24543</name>
</gene>
<dbReference type="Gene3D" id="2.60.120.380">
    <property type="match status" value="1"/>
</dbReference>
<dbReference type="SMART" id="SM00720">
    <property type="entry name" value="calpain_III"/>
    <property type="match status" value="1"/>
</dbReference>
<evidence type="ECO:0000256" key="4">
    <source>
        <dbReference type="ARBA" id="ARBA00022807"/>
    </source>
</evidence>
<dbReference type="InterPro" id="IPR036213">
    <property type="entry name" value="Calpain_III_sf"/>
</dbReference>
<dbReference type="InterPro" id="IPR022683">
    <property type="entry name" value="Calpain_III"/>
</dbReference>
<dbReference type="AlphaFoldDB" id="A0A815E6N6"/>
<dbReference type="GO" id="GO:0004198">
    <property type="term" value="F:calcium-dependent cysteine-type endopeptidase activity"/>
    <property type="evidence" value="ECO:0007669"/>
    <property type="project" value="InterPro"/>
</dbReference>
<evidence type="ECO:0000256" key="3">
    <source>
        <dbReference type="ARBA" id="ARBA00022801"/>
    </source>
</evidence>
<dbReference type="PANTHER" id="PTHR10183">
    <property type="entry name" value="CALPAIN"/>
    <property type="match status" value="1"/>
</dbReference>
<dbReference type="GO" id="GO:0006508">
    <property type="term" value="P:proteolysis"/>
    <property type="evidence" value="ECO:0007669"/>
    <property type="project" value="UniProtKB-KW"/>
</dbReference>
<dbReference type="EMBL" id="CAJNOW010013339">
    <property type="protein sequence ID" value="CAF1620039.1"/>
    <property type="molecule type" value="Genomic_DNA"/>
</dbReference>
<dbReference type="OrthoDB" id="424753at2759"/>
<comment type="caution">
    <text evidence="8">The sequence shown here is derived from an EMBL/GenBank/DDBJ whole genome shotgun (WGS) entry which is preliminary data.</text>
</comment>
<dbReference type="Proteomes" id="UP000663855">
    <property type="component" value="Unassembled WGS sequence"/>
</dbReference>
<dbReference type="Pfam" id="PF01067">
    <property type="entry name" value="Calpain_III"/>
    <property type="match status" value="1"/>
</dbReference>
<dbReference type="InterPro" id="IPR022682">
    <property type="entry name" value="Calpain_domain_III"/>
</dbReference>
<dbReference type="PANTHER" id="PTHR10183:SF433">
    <property type="entry name" value="CALPAIN-A-RELATED"/>
    <property type="match status" value="1"/>
</dbReference>
<dbReference type="InterPro" id="IPR033883">
    <property type="entry name" value="C2_III"/>
</dbReference>
<evidence type="ECO:0000256" key="2">
    <source>
        <dbReference type="ARBA" id="ARBA00022670"/>
    </source>
</evidence>
<dbReference type="InterPro" id="IPR001300">
    <property type="entry name" value="Peptidase_C2_calpain_cat"/>
</dbReference>
<dbReference type="InterPro" id="IPR000169">
    <property type="entry name" value="Pept_cys_AS"/>
</dbReference>
<feature type="active site" evidence="5 6">
    <location>
        <position position="269"/>
    </location>
</feature>
<keyword evidence="2 6" id="KW-0645">Protease</keyword>